<accession>A0A1C3WNN9</accession>
<dbReference type="Proteomes" id="UP000199101">
    <property type="component" value="Unassembled WGS sequence"/>
</dbReference>
<dbReference type="STRING" id="410764.GA0061103_5890"/>
<name>A0A1C3WNN9_9HYPH</name>
<dbReference type="EMBL" id="FMAG01000006">
    <property type="protein sequence ID" value="SCB41663.1"/>
    <property type="molecule type" value="Genomic_DNA"/>
</dbReference>
<reference evidence="2" key="1">
    <citation type="submission" date="2016-08" db="EMBL/GenBank/DDBJ databases">
        <authorList>
            <person name="Varghese N."/>
            <person name="Submissions Spin"/>
        </authorList>
    </citation>
    <scope>NUCLEOTIDE SEQUENCE [LARGE SCALE GENOMIC DNA]</scope>
    <source>
        <strain evidence="2">HAMBI 2975</strain>
    </source>
</reference>
<evidence type="ECO:0000313" key="2">
    <source>
        <dbReference type="Proteomes" id="UP000199101"/>
    </source>
</evidence>
<sequence>MPQQFASEVASVTGASKRDINIKIARARELGTDINRIANTSLDKGVEMDALIKLEPQQRADLIARAEAAANRSRGATSTFLHRYLGFVDGIDERSASILWGSLAADYVGADGQGTVQRGGFLKWPIFDESPTGGLRRIDNDPLVGALKSDRDRLAPFSVRHGETSNFWPLFARLIGRFTSRGEIPIAVSRIATR</sequence>
<protein>
    <submittedName>
        <fullName evidence="1">Uncharacterized protein</fullName>
    </submittedName>
</protein>
<keyword evidence="2" id="KW-1185">Reference proteome</keyword>
<organism evidence="1 2">
    <name type="scientific">Rhizobium multihospitium</name>
    <dbReference type="NCBI Taxonomy" id="410764"/>
    <lineage>
        <taxon>Bacteria</taxon>
        <taxon>Pseudomonadati</taxon>
        <taxon>Pseudomonadota</taxon>
        <taxon>Alphaproteobacteria</taxon>
        <taxon>Hyphomicrobiales</taxon>
        <taxon>Rhizobiaceae</taxon>
        <taxon>Rhizobium/Agrobacterium group</taxon>
        <taxon>Rhizobium</taxon>
    </lineage>
</organism>
<evidence type="ECO:0000313" key="1">
    <source>
        <dbReference type="EMBL" id="SCB41663.1"/>
    </source>
</evidence>
<gene>
    <name evidence="1" type="ORF">GA0061103_5890</name>
</gene>
<proteinExistence type="predicted"/>
<dbReference type="AlphaFoldDB" id="A0A1C3WNN9"/>